<evidence type="ECO:0000313" key="2">
    <source>
        <dbReference type="EMBL" id="KAF7316068.1"/>
    </source>
</evidence>
<dbReference type="RefSeq" id="XP_037226091.1">
    <property type="nucleotide sequence ID" value="XM_037358181.1"/>
</dbReference>
<feature type="region of interest" description="Disordered" evidence="1">
    <location>
        <begin position="14"/>
        <end position="46"/>
    </location>
</feature>
<accession>A0A8H6WIF4</accession>
<feature type="region of interest" description="Disordered" evidence="1">
    <location>
        <begin position="311"/>
        <end position="330"/>
    </location>
</feature>
<dbReference type="OrthoDB" id="3265734at2759"/>
<gene>
    <name evidence="2" type="ORF">MIND_00124800</name>
</gene>
<dbReference type="EMBL" id="JACAZF010000001">
    <property type="protein sequence ID" value="KAF7316068.1"/>
    <property type="molecule type" value="Genomic_DNA"/>
</dbReference>
<name>A0A8H6WIF4_9AGAR</name>
<feature type="compositionally biased region" description="Polar residues" evidence="1">
    <location>
        <begin position="14"/>
        <end position="23"/>
    </location>
</feature>
<feature type="compositionally biased region" description="Polar residues" evidence="1">
    <location>
        <begin position="34"/>
        <end position="46"/>
    </location>
</feature>
<dbReference type="AlphaFoldDB" id="A0A8H6WIF4"/>
<evidence type="ECO:0000256" key="1">
    <source>
        <dbReference type="SAM" id="MobiDB-lite"/>
    </source>
</evidence>
<keyword evidence="3" id="KW-1185">Reference proteome</keyword>
<proteinExistence type="predicted"/>
<feature type="compositionally biased region" description="Polar residues" evidence="1">
    <location>
        <begin position="320"/>
        <end position="330"/>
    </location>
</feature>
<sequence length="330" mass="34832">MKIIVDDRDPSITYTPVWNTQGNDGLPRSRQQEFEGTTSQPIQSSTNSASFAFTGTRITVFAAVAGLPQGDLEIGIDGRLQRILLPNVSDSSPVFHNPAFDSGPLADGQYTLVMQDVTTGPSVFFFDYMIYETNARGQGQTGFVDDADPSVLFLGSWSQNNTLDFMQHGVHYTGQAGSSFTVSYNFLDGDKLVLFGPLTAADPQFSSALPLSASVSIDGAGPVTLSSQNAPSSGQTLFNQKLYTSSPLAAGQHTFNFSYRSGTPLCVDYFLIEPGSGPVKASNSKSAFPVSITQSPTTGLTWGVPGTSTAIPSPSSATGNYTSHTGAIAS</sequence>
<reference evidence="2" key="1">
    <citation type="submission" date="2020-05" db="EMBL/GenBank/DDBJ databases">
        <title>Mycena genomes resolve the evolution of fungal bioluminescence.</title>
        <authorList>
            <person name="Tsai I.J."/>
        </authorList>
    </citation>
    <scope>NUCLEOTIDE SEQUENCE</scope>
    <source>
        <strain evidence="2">171206Taipei</strain>
    </source>
</reference>
<dbReference type="Gene3D" id="2.60.120.260">
    <property type="entry name" value="Galactose-binding domain-like"/>
    <property type="match status" value="2"/>
</dbReference>
<organism evidence="2 3">
    <name type="scientific">Mycena indigotica</name>
    <dbReference type="NCBI Taxonomy" id="2126181"/>
    <lineage>
        <taxon>Eukaryota</taxon>
        <taxon>Fungi</taxon>
        <taxon>Dikarya</taxon>
        <taxon>Basidiomycota</taxon>
        <taxon>Agaricomycotina</taxon>
        <taxon>Agaricomycetes</taxon>
        <taxon>Agaricomycetidae</taxon>
        <taxon>Agaricales</taxon>
        <taxon>Marasmiineae</taxon>
        <taxon>Mycenaceae</taxon>
        <taxon>Mycena</taxon>
    </lineage>
</organism>
<protein>
    <submittedName>
        <fullName evidence="2">Uncharacterized protein</fullName>
    </submittedName>
</protein>
<comment type="caution">
    <text evidence="2">The sequence shown here is derived from an EMBL/GenBank/DDBJ whole genome shotgun (WGS) entry which is preliminary data.</text>
</comment>
<dbReference type="GeneID" id="59340697"/>
<dbReference type="Proteomes" id="UP000636479">
    <property type="component" value="Unassembled WGS sequence"/>
</dbReference>
<evidence type="ECO:0000313" key="3">
    <source>
        <dbReference type="Proteomes" id="UP000636479"/>
    </source>
</evidence>